<dbReference type="AlphaFoldDB" id="A0A8T1CT52"/>
<sequence length="57" mass="5970">MPPATNSCNAFSGYVALALTRWQLSARHDSSTSTGGSSAAGLMLAIFFVTTPRHAIQ</sequence>
<accession>A0A8T1CT52</accession>
<comment type="caution">
    <text evidence="1">The sequence shown here is derived from an EMBL/GenBank/DDBJ whole genome shotgun (WGS) entry which is preliminary data.</text>
</comment>
<gene>
    <name evidence="1" type="ORF">PC117_g14916</name>
</gene>
<proteinExistence type="predicted"/>
<dbReference type="EMBL" id="RCMK01000480">
    <property type="protein sequence ID" value="KAG2926376.1"/>
    <property type="molecule type" value="Genomic_DNA"/>
</dbReference>
<evidence type="ECO:0000313" key="1">
    <source>
        <dbReference type="EMBL" id="KAG2926376.1"/>
    </source>
</evidence>
<dbReference type="Proteomes" id="UP000736787">
    <property type="component" value="Unassembled WGS sequence"/>
</dbReference>
<organism evidence="1 2">
    <name type="scientific">Phytophthora cactorum</name>
    <dbReference type="NCBI Taxonomy" id="29920"/>
    <lineage>
        <taxon>Eukaryota</taxon>
        <taxon>Sar</taxon>
        <taxon>Stramenopiles</taxon>
        <taxon>Oomycota</taxon>
        <taxon>Peronosporomycetes</taxon>
        <taxon>Peronosporales</taxon>
        <taxon>Peronosporaceae</taxon>
        <taxon>Phytophthora</taxon>
    </lineage>
</organism>
<protein>
    <submittedName>
        <fullName evidence="1">Uncharacterized protein</fullName>
    </submittedName>
</protein>
<evidence type="ECO:0000313" key="2">
    <source>
        <dbReference type="Proteomes" id="UP000736787"/>
    </source>
</evidence>
<name>A0A8T1CT52_9STRA</name>
<reference evidence="1" key="1">
    <citation type="submission" date="2018-10" db="EMBL/GenBank/DDBJ databases">
        <title>Effector identification in a new, highly contiguous assembly of the strawberry crown rot pathogen Phytophthora cactorum.</title>
        <authorList>
            <person name="Armitage A.D."/>
            <person name="Nellist C.F."/>
            <person name="Bates H."/>
            <person name="Vickerstaff R.J."/>
            <person name="Harrison R.J."/>
        </authorList>
    </citation>
    <scope>NUCLEOTIDE SEQUENCE</scope>
    <source>
        <strain evidence="1">4040</strain>
    </source>
</reference>